<evidence type="ECO:0000256" key="7">
    <source>
        <dbReference type="PIRNR" id="PIRNR016636"/>
    </source>
</evidence>
<feature type="transmembrane region" description="Helical" evidence="8">
    <location>
        <begin position="307"/>
        <end position="336"/>
    </location>
</feature>
<feature type="transmembrane region" description="Helical" evidence="8">
    <location>
        <begin position="49"/>
        <end position="66"/>
    </location>
</feature>
<dbReference type="InterPro" id="IPR028362">
    <property type="entry name" value="AlgI"/>
</dbReference>
<keyword evidence="4 8" id="KW-0812">Transmembrane</keyword>
<feature type="transmembrane region" description="Helical" evidence="8">
    <location>
        <begin position="116"/>
        <end position="138"/>
    </location>
</feature>
<comment type="caution">
    <text evidence="9">The sequence shown here is derived from an EMBL/GenBank/DDBJ whole genome shotgun (WGS) entry which is preliminary data.</text>
</comment>
<keyword evidence="10" id="KW-1185">Reference proteome</keyword>
<gene>
    <name evidence="9" type="ORF">JQM67_10595</name>
</gene>
<accession>A0ABS9CQK4</accession>
<keyword evidence="7" id="KW-0808">Transferase</keyword>
<comment type="similarity">
    <text evidence="2 7">Belongs to the membrane-bound acyltransferase family.</text>
</comment>
<dbReference type="Pfam" id="PF03062">
    <property type="entry name" value="MBOAT"/>
    <property type="match status" value="1"/>
</dbReference>
<dbReference type="InterPro" id="IPR004299">
    <property type="entry name" value="MBOAT_fam"/>
</dbReference>
<dbReference type="PANTHER" id="PTHR13285">
    <property type="entry name" value="ACYLTRANSFERASE"/>
    <property type="match status" value="1"/>
</dbReference>
<feature type="transmembrane region" description="Helical" evidence="8">
    <location>
        <begin position="221"/>
        <end position="239"/>
    </location>
</feature>
<dbReference type="InterPro" id="IPR024194">
    <property type="entry name" value="Ac/AlaTfrase_AlgI/DltB"/>
</dbReference>
<name>A0ABS9CQK4_9FIRM</name>
<dbReference type="PIRSF" id="PIRSF016636">
    <property type="entry name" value="AlgI_DltB"/>
    <property type="match status" value="1"/>
</dbReference>
<dbReference type="EMBL" id="JAFBIT010000003">
    <property type="protein sequence ID" value="MCF2653050.1"/>
    <property type="molecule type" value="Genomic_DNA"/>
</dbReference>
<keyword evidence="6 7" id="KW-0472">Membrane</keyword>
<organism evidence="9 10">
    <name type="scientific">Anaeromassilibacillus senegalensis</name>
    <dbReference type="NCBI Taxonomy" id="1673717"/>
    <lineage>
        <taxon>Bacteria</taxon>
        <taxon>Bacillati</taxon>
        <taxon>Bacillota</taxon>
        <taxon>Clostridia</taxon>
        <taxon>Eubacteriales</taxon>
        <taxon>Acutalibacteraceae</taxon>
        <taxon>Anaeromassilibacillus</taxon>
    </lineage>
</organism>
<evidence type="ECO:0000256" key="1">
    <source>
        <dbReference type="ARBA" id="ARBA00004651"/>
    </source>
</evidence>
<keyword evidence="5 8" id="KW-1133">Transmembrane helix</keyword>
<evidence type="ECO:0000256" key="8">
    <source>
        <dbReference type="SAM" id="Phobius"/>
    </source>
</evidence>
<keyword evidence="7" id="KW-0012">Acyltransferase</keyword>
<comment type="subcellular location">
    <subcellularLocation>
        <location evidence="1">Cell membrane</location>
        <topology evidence="1">Multi-pass membrane protein</topology>
    </subcellularLocation>
</comment>
<feature type="transmembrane region" description="Helical" evidence="8">
    <location>
        <begin position="78"/>
        <end position="96"/>
    </location>
</feature>
<feature type="transmembrane region" description="Helical" evidence="8">
    <location>
        <begin position="150"/>
        <end position="170"/>
    </location>
</feature>
<feature type="transmembrane region" description="Helical" evidence="8">
    <location>
        <begin position="348"/>
        <end position="370"/>
    </location>
</feature>
<evidence type="ECO:0000313" key="10">
    <source>
        <dbReference type="Proteomes" id="UP001299220"/>
    </source>
</evidence>
<evidence type="ECO:0000256" key="6">
    <source>
        <dbReference type="ARBA" id="ARBA00023136"/>
    </source>
</evidence>
<feature type="transmembrane region" description="Helical" evidence="8">
    <location>
        <begin position="407"/>
        <end position="423"/>
    </location>
</feature>
<dbReference type="Proteomes" id="UP001299220">
    <property type="component" value="Unassembled WGS sequence"/>
</dbReference>
<evidence type="ECO:0000256" key="3">
    <source>
        <dbReference type="ARBA" id="ARBA00022475"/>
    </source>
</evidence>
<feature type="transmembrane region" description="Helical" evidence="8">
    <location>
        <begin position="443"/>
        <end position="471"/>
    </location>
</feature>
<evidence type="ECO:0000256" key="4">
    <source>
        <dbReference type="ARBA" id="ARBA00022692"/>
    </source>
</evidence>
<keyword evidence="3 7" id="KW-1003">Cell membrane</keyword>
<evidence type="ECO:0000256" key="5">
    <source>
        <dbReference type="ARBA" id="ARBA00022989"/>
    </source>
</evidence>
<reference evidence="9 10" key="1">
    <citation type="submission" date="2020-12" db="EMBL/GenBank/DDBJ databases">
        <title>Whole genome sequences of gut porcine anaerobes.</title>
        <authorList>
            <person name="Kubasova T."/>
            <person name="Jahodarova E."/>
            <person name="Rychlik I."/>
        </authorList>
    </citation>
    <scope>NUCLEOTIDE SEQUENCE [LARGE SCALE GENOMIC DNA]</scope>
    <source>
        <strain evidence="9 10">An867</strain>
    </source>
</reference>
<protein>
    <submittedName>
        <fullName evidence="9">MBOAT family protein</fullName>
    </submittedName>
</protein>
<dbReference type="InterPro" id="IPR051085">
    <property type="entry name" value="MB_O-acyltransferase"/>
</dbReference>
<proteinExistence type="inferred from homology"/>
<feature type="transmembrane region" description="Helical" evidence="8">
    <location>
        <begin position="6"/>
        <end position="23"/>
    </location>
</feature>
<sequence>MVFADLFFIYFFLPICLLCYMLAKKLETKNTVLIIFSLIFYAWGEPLWILLLLFSSVFNWFIGLMIEKYRETSSAKLAVAAGISIDILLLIIFKYSAFIVENINAVSGASIPVPQITLPIGISFYTFQAISYVLDCYWETVKVQHQYKKFLLYLSLFPQLIAGPIVRYSVVEDEIDNRSITMNDLCEGALRVIVGLAKKVIVANNLWVIVDAFFGKDITGLSVLGTWYTVIAYSLYVYFDFSGYSDIAIGLGRMFGFHFDENFTHPFACKTIAEFWQRWHISLGSFFRDYLLYVPIFGKNRKYLSLFLVWFCTGVWHGAAWNFILWGLYFGFFIFFEQKLGKKRIKKWPIWWKHIYSKLVIIIGFGIFYFEDLSQLGQFFVNISGISMIANGAPFTDPMTFSSFRNNLFLIAAAIIASLPVLPKLKSYFLESRNDAVYAVGRIGSVTICIGLLIVLSIMLVDATNNVFLYWRF</sequence>
<feature type="transmembrane region" description="Helical" evidence="8">
    <location>
        <begin position="190"/>
        <end position="214"/>
    </location>
</feature>
<dbReference type="PIRSF" id="PIRSF500217">
    <property type="entry name" value="AlgI"/>
    <property type="match status" value="1"/>
</dbReference>
<dbReference type="PANTHER" id="PTHR13285:SF18">
    <property type="entry name" value="PROTEIN-CYSTEINE N-PALMITOYLTRANSFERASE RASP"/>
    <property type="match status" value="1"/>
</dbReference>
<evidence type="ECO:0000256" key="2">
    <source>
        <dbReference type="ARBA" id="ARBA00010323"/>
    </source>
</evidence>
<evidence type="ECO:0000313" key="9">
    <source>
        <dbReference type="EMBL" id="MCF2653050.1"/>
    </source>
</evidence>